<evidence type="ECO:0000313" key="3">
    <source>
        <dbReference type="EMBL" id="ADV27426.1"/>
    </source>
</evidence>
<keyword evidence="2" id="KW-1133">Transmembrane helix</keyword>
<feature type="compositionally biased region" description="Low complexity" evidence="1">
    <location>
        <begin position="128"/>
        <end position="149"/>
    </location>
</feature>
<dbReference type="HOGENOM" id="CLU_068473_0_0_6"/>
<feature type="compositionally biased region" description="Basic and acidic residues" evidence="1">
    <location>
        <begin position="92"/>
        <end position="102"/>
    </location>
</feature>
<feature type="transmembrane region" description="Helical" evidence="2">
    <location>
        <begin position="20"/>
        <end position="41"/>
    </location>
</feature>
<dbReference type="AlphaFoldDB" id="E6WTC7"/>
<evidence type="ECO:0000256" key="1">
    <source>
        <dbReference type="SAM" id="MobiDB-lite"/>
    </source>
</evidence>
<feature type="region of interest" description="Disordered" evidence="1">
    <location>
        <begin position="45"/>
        <end position="190"/>
    </location>
</feature>
<name>E6WTC7_PSEUU</name>
<dbReference type="Proteomes" id="UP000008632">
    <property type="component" value="Chromosome"/>
</dbReference>
<keyword evidence="2" id="KW-0472">Membrane</keyword>
<protein>
    <recommendedName>
        <fullName evidence="5">Plasmid stabilization protein ParE</fullName>
    </recommendedName>
</protein>
<organism evidence="3 4">
    <name type="scientific">Pseudoxanthomonas suwonensis (strain 11-1)</name>
    <dbReference type="NCBI Taxonomy" id="743721"/>
    <lineage>
        <taxon>Bacteria</taxon>
        <taxon>Pseudomonadati</taxon>
        <taxon>Pseudomonadota</taxon>
        <taxon>Gammaproteobacteria</taxon>
        <taxon>Lysobacterales</taxon>
        <taxon>Lysobacteraceae</taxon>
        <taxon>Pseudoxanthomonas</taxon>
    </lineage>
</organism>
<accession>E6WTC7</accession>
<evidence type="ECO:0000256" key="2">
    <source>
        <dbReference type="SAM" id="Phobius"/>
    </source>
</evidence>
<sequence length="286" mass="31029">MNLPATPPPSAEPRIDRLQPWLAALASLVLHVLMVVLLMLAKPPPVVSNQEGSSSGGRIRVDFVGRPQPGPPLPDVPAPAPSPSDSAPARELQAHELRDPRRLLLPAQPEPQPEPPREKKPPRPPVESEPSPQASSRPARQASAPSQSPHPWNGRPPGLLEEEVAPFDDGRSGGMANNNGSRDQVGQSEPVMDVGGYQVVYELLGEQKLRDWIEQGMTEVAIPLPGTRHYMVCPAEVALRRGASKCRMLDPASAEMIGIGDAREVITVRYVYHLGELVWRGPGPYR</sequence>
<dbReference type="EMBL" id="CP002446">
    <property type="protein sequence ID" value="ADV27426.1"/>
    <property type="molecule type" value="Genomic_DNA"/>
</dbReference>
<evidence type="ECO:0008006" key="5">
    <source>
        <dbReference type="Google" id="ProtNLM"/>
    </source>
</evidence>
<feature type="compositionally biased region" description="Pro residues" evidence="1">
    <location>
        <begin position="68"/>
        <end position="82"/>
    </location>
</feature>
<dbReference type="eggNOG" id="COG3668">
    <property type="taxonomic scope" value="Bacteria"/>
</dbReference>
<dbReference type="KEGG" id="psu:Psesu_1581"/>
<feature type="compositionally biased region" description="Polar residues" evidence="1">
    <location>
        <begin position="175"/>
        <end position="187"/>
    </location>
</feature>
<gene>
    <name evidence="3" type="ordered locus">Psesu_1581</name>
</gene>
<dbReference type="OrthoDB" id="9798046at2"/>
<keyword evidence="4" id="KW-1185">Reference proteome</keyword>
<proteinExistence type="predicted"/>
<dbReference type="RefSeq" id="WP_013535254.1">
    <property type="nucleotide sequence ID" value="NC_014924.1"/>
</dbReference>
<keyword evidence="2" id="KW-0812">Transmembrane</keyword>
<evidence type="ECO:0000313" key="4">
    <source>
        <dbReference type="Proteomes" id="UP000008632"/>
    </source>
</evidence>
<reference evidence="3 4" key="1">
    <citation type="submission" date="2011-01" db="EMBL/GenBank/DDBJ databases">
        <title>Complete sequence of Pseudoxanthomonas suwonensis 11-1.</title>
        <authorList>
            <consortium name="US DOE Joint Genome Institute"/>
            <person name="Lucas S."/>
            <person name="Copeland A."/>
            <person name="Lapidus A."/>
            <person name="Cheng J.-F."/>
            <person name="Goodwin L."/>
            <person name="Pitluck S."/>
            <person name="Teshima H."/>
            <person name="Detter J.C."/>
            <person name="Han C."/>
            <person name="Tapia R."/>
            <person name="Land M."/>
            <person name="Hauser L."/>
            <person name="Kyrpides N."/>
            <person name="Ivanova N."/>
            <person name="Ovchinnikova G."/>
            <person name="Siebers A.K."/>
            <person name="Allgaier M."/>
            <person name="Thelen M.P."/>
            <person name="Hugenholtz P."/>
            <person name="Gladden J."/>
            <person name="Woyke T."/>
        </authorList>
    </citation>
    <scope>NUCLEOTIDE SEQUENCE [LARGE SCALE GENOMIC DNA]</scope>
    <source>
        <strain evidence="4">11-1</strain>
    </source>
</reference>